<dbReference type="GO" id="GO:0046872">
    <property type="term" value="F:metal ion binding"/>
    <property type="evidence" value="ECO:0007669"/>
    <property type="project" value="UniProtKB-KW"/>
</dbReference>
<dbReference type="SUPFAM" id="SSF69819">
    <property type="entry name" value="MTH1598-like"/>
    <property type="match status" value="1"/>
</dbReference>
<evidence type="ECO:0000256" key="3">
    <source>
        <dbReference type="ARBA" id="ARBA00022723"/>
    </source>
</evidence>
<name>A0A9Y1BIQ0_9ARCH</name>
<dbReference type="PANTHER" id="PTHR12682:SF11">
    <property type="entry name" value="PROTEIN ARCHEASE"/>
    <property type="match status" value="1"/>
</dbReference>
<dbReference type="InterPro" id="IPR002804">
    <property type="entry name" value="Archease"/>
</dbReference>
<organism evidence="6">
    <name type="scientific">Candidatus Heimdallarchaeum aukensis</name>
    <dbReference type="NCBI Taxonomy" id="2876573"/>
    <lineage>
        <taxon>Archaea</taxon>
        <taxon>Promethearchaeati</taxon>
        <taxon>Candidatus Heimdallarchaeota</taxon>
        <taxon>Candidatus Heimdallarchaeia (ex Rinke et al. 2021) (nom. nud.)</taxon>
        <taxon>Candidatus Heimdallarchaeales</taxon>
        <taxon>Candidatus Heimdallarchaeaceae</taxon>
        <taxon>Candidatus Heimdallarchaeum</taxon>
    </lineage>
</organism>
<dbReference type="InterPro" id="IPR036820">
    <property type="entry name" value="Archease_dom_sf"/>
</dbReference>
<dbReference type="PANTHER" id="PTHR12682">
    <property type="entry name" value="ARCHEASE"/>
    <property type="match status" value="1"/>
</dbReference>
<keyword evidence="3" id="KW-0479">Metal-binding</keyword>
<dbReference type="InterPro" id="IPR023572">
    <property type="entry name" value="Archease_dom"/>
</dbReference>
<gene>
    <name evidence="6" type="ORF">K9W45_06715</name>
</gene>
<sequence length="142" mass="16256">MGKYRLLEEETTGDFAFEAYGSSLGELFKYAGLATMSAMVDISQLKGDQEYSFEIESSNLQMLLYEFLSEIIFVKDVEMVFFTDFEIEIIENSGYKLLCKAKTTPIDSLKQDHFTDVKAATMHHLVVEKQGTQWYCKAILDL</sequence>
<dbReference type="AlphaFoldDB" id="A0A9Y1BIQ0"/>
<reference evidence="6" key="1">
    <citation type="journal article" date="2022" name="Nat. Microbiol.">
        <title>Unique mobile elements and scalable gene flow at the prokaryote-eukaryote boundary revealed by circularized Asgard archaea genomes.</title>
        <authorList>
            <person name="Wu F."/>
            <person name="Speth D.R."/>
            <person name="Philosof A."/>
            <person name="Cremiere A."/>
            <person name="Narayanan A."/>
            <person name="Barco R.A."/>
            <person name="Connon S.A."/>
            <person name="Amend J.P."/>
            <person name="Antoshechkin I.A."/>
            <person name="Orphan V.J."/>
        </authorList>
    </citation>
    <scope>NUCLEOTIDE SEQUENCE</scope>
    <source>
        <strain evidence="6">PM71</strain>
    </source>
</reference>
<dbReference type="Proteomes" id="UP001201020">
    <property type="component" value="Chromosome"/>
</dbReference>
<dbReference type="GO" id="GO:0008033">
    <property type="term" value="P:tRNA processing"/>
    <property type="evidence" value="ECO:0007669"/>
    <property type="project" value="UniProtKB-KW"/>
</dbReference>
<evidence type="ECO:0000259" key="5">
    <source>
        <dbReference type="Pfam" id="PF01951"/>
    </source>
</evidence>
<evidence type="ECO:0000256" key="4">
    <source>
        <dbReference type="ARBA" id="ARBA00022837"/>
    </source>
</evidence>
<dbReference type="Gene3D" id="3.55.10.10">
    <property type="entry name" value="Archease domain"/>
    <property type="match status" value="1"/>
</dbReference>
<dbReference type="Pfam" id="PF01951">
    <property type="entry name" value="Archease"/>
    <property type="match status" value="1"/>
</dbReference>
<evidence type="ECO:0000313" key="6">
    <source>
        <dbReference type="EMBL" id="UJG39557.1"/>
    </source>
</evidence>
<dbReference type="EMBL" id="CP084166">
    <property type="protein sequence ID" value="UJG39557.1"/>
    <property type="molecule type" value="Genomic_DNA"/>
</dbReference>
<protein>
    <submittedName>
        <fullName evidence="6">Archease</fullName>
    </submittedName>
</protein>
<keyword evidence="4" id="KW-0106">Calcium</keyword>
<accession>A0A9Y1BIQ0</accession>
<comment type="similarity">
    <text evidence="1">Belongs to the archease family.</text>
</comment>
<proteinExistence type="inferred from homology"/>
<evidence type="ECO:0000256" key="2">
    <source>
        <dbReference type="ARBA" id="ARBA00022694"/>
    </source>
</evidence>
<evidence type="ECO:0000256" key="1">
    <source>
        <dbReference type="ARBA" id="ARBA00007963"/>
    </source>
</evidence>
<keyword evidence="2" id="KW-0819">tRNA processing</keyword>
<feature type="domain" description="Archease" evidence="5">
    <location>
        <begin position="10"/>
        <end position="142"/>
    </location>
</feature>